<accession>A0A917J142</accession>
<evidence type="ECO:0000313" key="5">
    <source>
        <dbReference type="EMBL" id="GGH72309.1"/>
    </source>
</evidence>
<dbReference type="InterPro" id="IPR018062">
    <property type="entry name" value="HTH_AraC-typ_CS"/>
</dbReference>
<keyword evidence="2" id="KW-0238">DNA-binding</keyword>
<dbReference type="GO" id="GO:0043565">
    <property type="term" value="F:sequence-specific DNA binding"/>
    <property type="evidence" value="ECO:0007669"/>
    <property type="project" value="InterPro"/>
</dbReference>
<dbReference type="PROSITE" id="PS00041">
    <property type="entry name" value="HTH_ARAC_FAMILY_1"/>
    <property type="match status" value="1"/>
</dbReference>
<dbReference type="InterPro" id="IPR037923">
    <property type="entry name" value="HTH-like"/>
</dbReference>
<organism evidence="5 6">
    <name type="scientific">Filimonas zeae</name>
    <dbReference type="NCBI Taxonomy" id="1737353"/>
    <lineage>
        <taxon>Bacteria</taxon>
        <taxon>Pseudomonadati</taxon>
        <taxon>Bacteroidota</taxon>
        <taxon>Chitinophagia</taxon>
        <taxon>Chitinophagales</taxon>
        <taxon>Chitinophagaceae</taxon>
        <taxon>Filimonas</taxon>
    </lineage>
</organism>
<name>A0A917J142_9BACT</name>
<reference evidence="5" key="2">
    <citation type="submission" date="2020-09" db="EMBL/GenBank/DDBJ databases">
        <authorList>
            <person name="Sun Q."/>
            <person name="Zhou Y."/>
        </authorList>
    </citation>
    <scope>NUCLEOTIDE SEQUENCE</scope>
    <source>
        <strain evidence="5">CGMCC 1.15290</strain>
    </source>
</reference>
<comment type="caution">
    <text evidence="5">The sequence shown here is derived from an EMBL/GenBank/DDBJ whole genome shotgun (WGS) entry which is preliminary data.</text>
</comment>
<feature type="domain" description="HTH araC/xylS-type" evidence="4">
    <location>
        <begin position="204"/>
        <end position="302"/>
    </location>
</feature>
<keyword evidence="3" id="KW-0804">Transcription</keyword>
<dbReference type="PANTHER" id="PTHR43280:SF28">
    <property type="entry name" value="HTH-TYPE TRANSCRIPTIONAL ACTIVATOR RHAS"/>
    <property type="match status" value="1"/>
</dbReference>
<dbReference type="EMBL" id="BMIB01000003">
    <property type="protein sequence ID" value="GGH72309.1"/>
    <property type="molecule type" value="Genomic_DNA"/>
</dbReference>
<gene>
    <name evidence="5" type="ORF">GCM10011379_32580</name>
</gene>
<evidence type="ECO:0000256" key="2">
    <source>
        <dbReference type="ARBA" id="ARBA00023125"/>
    </source>
</evidence>
<evidence type="ECO:0000313" key="6">
    <source>
        <dbReference type="Proteomes" id="UP000627292"/>
    </source>
</evidence>
<dbReference type="Gene3D" id="1.10.10.60">
    <property type="entry name" value="Homeodomain-like"/>
    <property type="match status" value="2"/>
</dbReference>
<dbReference type="Proteomes" id="UP000627292">
    <property type="component" value="Unassembled WGS sequence"/>
</dbReference>
<dbReference type="PANTHER" id="PTHR43280">
    <property type="entry name" value="ARAC-FAMILY TRANSCRIPTIONAL REGULATOR"/>
    <property type="match status" value="1"/>
</dbReference>
<dbReference type="SMART" id="SM00342">
    <property type="entry name" value="HTH_ARAC"/>
    <property type="match status" value="1"/>
</dbReference>
<sequence length="306" mass="35693">MTGFDFVLYKSDIAIMSRRILKHTFPLLNIDYVSLDKRWNYKNVLSPYYRLYYIDQGCGDITNGKEHWLLEPGYMYLIPGFTLCNLHCASNMGQYFIHFFEDAANSISLFHNHRTIFKTPANDMDIAGFKRLLEINPHRKINRSDNPMVYEKNIYYKEYEALNNQQPYALFIETQGILLQLVARFIGLQQGKQDVTNGIPAKIVDLLGYINLNLNQAITVKKLADMTNYHPDYLSRLFMKLTGERPLSYIHTKRIERAQYLLVTTQLSLTEIAEATGFDNLPHFSRVFKNKTSLPPARYREQQFGS</sequence>
<keyword evidence="1" id="KW-0805">Transcription regulation</keyword>
<dbReference type="AlphaFoldDB" id="A0A917J142"/>
<protein>
    <recommendedName>
        <fullName evidence="4">HTH araC/xylS-type domain-containing protein</fullName>
    </recommendedName>
</protein>
<dbReference type="PROSITE" id="PS01124">
    <property type="entry name" value="HTH_ARAC_FAMILY_2"/>
    <property type="match status" value="1"/>
</dbReference>
<evidence type="ECO:0000256" key="3">
    <source>
        <dbReference type="ARBA" id="ARBA00023163"/>
    </source>
</evidence>
<dbReference type="InterPro" id="IPR009057">
    <property type="entry name" value="Homeodomain-like_sf"/>
</dbReference>
<evidence type="ECO:0000259" key="4">
    <source>
        <dbReference type="PROSITE" id="PS01124"/>
    </source>
</evidence>
<reference evidence="5" key="1">
    <citation type="journal article" date="2014" name="Int. J. Syst. Evol. Microbiol.">
        <title>Complete genome sequence of Corynebacterium casei LMG S-19264T (=DSM 44701T), isolated from a smear-ripened cheese.</title>
        <authorList>
            <consortium name="US DOE Joint Genome Institute (JGI-PGF)"/>
            <person name="Walter F."/>
            <person name="Albersmeier A."/>
            <person name="Kalinowski J."/>
            <person name="Ruckert C."/>
        </authorList>
    </citation>
    <scope>NUCLEOTIDE SEQUENCE</scope>
    <source>
        <strain evidence="5">CGMCC 1.15290</strain>
    </source>
</reference>
<keyword evidence="6" id="KW-1185">Reference proteome</keyword>
<evidence type="ECO:0000256" key="1">
    <source>
        <dbReference type="ARBA" id="ARBA00023015"/>
    </source>
</evidence>
<dbReference type="InterPro" id="IPR018060">
    <property type="entry name" value="HTH_AraC"/>
</dbReference>
<proteinExistence type="predicted"/>
<dbReference type="SUPFAM" id="SSF46689">
    <property type="entry name" value="Homeodomain-like"/>
    <property type="match status" value="2"/>
</dbReference>
<dbReference type="SUPFAM" id="SSF51215">
    <property type="entry name" value="Regulatory protein AraC"/>
    <property type="match status" value="1"/>
</dbReference>
<dbReference type="Pfam" id="PF12833">
    <property type="entry name" value="HTH_18"/>
    <property type="match status" value="1"/>
</dbReference>
<dbReference type="GO" id="GO:0003700">
    <property type="term" value="F:DNA-binding transcription factor activity"/>
    <property type="evidence" value="ECO:0007669"/>
    <property type="project" value="InterPro"/>
</dbReference>